<evidence type="ECO:0000256" key="2">
    <source>
        <dbReference type="ARBA" id="ARBA00022840"/>
    </source>
</evidence>
<comment type="caution">
    <text evidence="4">The sequence shown here is derived from an EMBL/GenBank/DDBJ whole genome shotgun (WGS) entry which is preliminary data.</text>
</comment>
<dbReference type="Proteomes" id="UP000196531">
    <property type="component" value="Unassembled WGS sequence"/>
</dbReference>
<dbReference type="Gene3D" id="3.40.50.300">
    <property type="entry name" value="P-loop containing nucleotide triphosphate hydrolases"/>
    <property type="match status" value="1"/>
</dbReference>
<dbReference type="InterPro" id="IPR003593">
    <property type="entry name" value="AAA+_ATPase"/>
</dbReference>
<dbReference type="PROSITE" id="PS00211">
    <property type="entry name" value="ABC_TRANSPORTER_1"/>
    <property type="match status" value="1"/>
</dbReference>
<name>A0A1Y5FB80_9BACT</name>
<dbReference type="AlphaFoldDB" id="A0A1Y5FB80"/>
<sequence>MGHIVEIDSLTYTYPNALEKSLDSLSLNIKKGQSFGLLGPNGAGKTTLLSFLCGQRKDLTNSIKLFGSSSNELHGELLNIGYAPQELALFPMLSGIENLLFFAKLAGLAEDKRLGRVLEMLKAVDLQKSQDKLVENYSGGMKRRLNLAVALLNDPKLLILDEPTVGVDPQSRNLIFEKIEELKSRGVTIIYTTHYMEEVQRLCDSVAIVKEGKILFNGTLDSLLESQKNESLEQCYLQLTGYEVVD</sequence>
<dbReference type="EMBL" id="MAAO01000004">
    <property type="protein sequence ID" value="OUR98871.1"/>
    <property type="molecule type" value="Genomic_DNA"/>
</dbReference>
<dbReference type="InterPro" id="IPR003439">
    <property type="entry name" value="ABC_transporter-like_ATP-bd"/>
</dbReference>
<evidence type="ECO:0000313" key="4">
    <source>
        <dbReference type="EMBL" id="OUR98871.1"/>
    </source>
</evidence>
<dbReference type="Pfam" id="PF00005">
    <property type="entry name" value="ABC_tran"/>
    <property type="match status" value="1"/>
</dbReference>
<dbReference type="GO" id="GO:0016887">
    <property type="term" value="F:ATP hydrolysis activity"/>
    <property type="evidence" value="ECO:0007669"/>
    <property type="project" value="InterPro"/>
</dbReference>
<dbReference type="PROSITE" id="PS50893">
    <property type="entry name" value="ABC_TRANSPORTER_2"/>
    <property type="match status" value="1"/>
</dbReference>
<dbReference type="PANTHER" id="PTHR43038:SF3">
    <property type="entry name" value="ABC TRANSPORTER G FAMILY MEMBER 20 ISOFORM X1"/>
    <property type="match status" value="1"/>
</dbReference>
<dbReference type="GO" id="GO:0005524">
    <property type="term" value="F:ATP binding"/>
    <property type="evidence" value="ECO:0007669"/>
    <property type="project" value="UniProtKB-KW"/>
</dbReference>
<reference evidence="5" key="1">
    <citation type="journal article" date="2017" name="Proc. Natl. Acad. Sci. U.S.A.">
        <title>Simulation of Deepwater Horizon oil plume reveals substrate specialization within a complex community of hydrocarbon-degraders.</title>
        <authorList>
            <person name="Hu P."/>
            <person name="Dubinsky E.A."/>
            <person name="Probst A.J."/>
            <person name="Wang J."/>
            <person name="Sieber C.M.K."/>
            <person name="Tom L.M."/>
            <person name="Gardinali P."/>
            <person name="Banfield J.F."/>
            <person name="Atlas R.M."/>
            <person name="Andersen G.L."/>
        </authorList>
    </citation>
    <scope>NUCLEOTIDE SEQUENCE [LARGE SCALE GENOMIC DNA]</scope>
</reference>
<evidence type="ECO:0000259" key="3">
    <source>
        <dbReference type="PROSITE" id="PS50893"/>
    </source>
</evidence>
<evidence type="ECO:0000313" key="5">
    <source>
        <dbReference type="Proteomes" id="UP000196531"/>
    </source>
</evidence>
<evidence type="ECO:0000256" key="1">
    <source>
        <dbReference type="ARBA" id="ARBA00022741"/>
    </source>
</evidence>
<gene>
    <name evidence="4" type="ORF">A9Q84_05515</name>
</gene>
<proteinExistence type="predicted"/>
<dbReference type="SUPFAM" id="SSF52540">
    <property type="entry name" value="P-loop containing nucleoside triphosphate hydrolases"/>
    <property type="match status" value="1"/>
</dbReference>
<dbReference type="InterPro" id="IPR027417">
    <property type="entry name" value="P-loop_NTPase"/>
</dbReference>
<organism evidence="4 5">
    <name type="scientific">Halobacteriovorax marinus</name>
    <dbReference type="NCBI Taxonomy" id="97084"/>
    <lineage>
        <taxon>Bacteria</taxon>
        <taxon>Pseudomonadati</taxon>
        <taxon>Bdellovibrionota</taxon>
        <taxon>Bacteriovoracia</taxon>
        <taxon>Bacteriovoracales</taxon>
        <taxon>Halobacteriovoraceae</taxon>
        <taxon>Halobacteriovorax</taxon>
    </lineage>
</organism>
<dbReference type="PANTHER" id="PTHR43038">
    <property type="entry name" value="ATP-BINDING CASSETTE, SUB-FAMILY H, MEMBER 1"/>
    <property type="match status" value="1"/>
</dbReference>
<dbReference type="InterPro" id="IPR017871">
    <property type="entry name" value="ABC_transporter-like_CS"/>
</dbReference>
<protein>
    <recommendedName>
        <fullName evidence="3">ABC transporter domain-containing protein</fullName>
    </recommendedName>
</protein>
<accession>A0A1Y5FB80</accession>
<feature type="domain" description="ABC transporter" evidence="3">
    <location>
        <begin position="5"/>
        <end position="236"/>
    </location>
</feature>
<dbReference type="SMART" id="SM00382">
    <property type="entry name" value="AAA"/>
    <property type="match status" value="1"/>
</dbReference>
<keyword evidence="2" id="KW-0067">ATP-binding</keyword>
<keyword evidence="1" id="KW-0547">Nucleotide-binding</keyword>